<dbReference type="PROSITE" id="PS51007">
    <property type="entry name" value="CYTC"/>
    <property type="match status" value="1"/>
</dbReference>
<keyword evidence="3 6" id="KW-0479">Metal-binding</keyword>
<keyword evidence="1" id="KW-0813">Transport</keyword>
<dbReference type="PANTHER" id="PTHR33751">
    <property type="entry name" value="CBB3-TYPE CYTOCHROME C OXIDASE SUBUNIT FIXP"/>
    <property type="match status" value="1"/>
</dbReference>
<dbReference type="InterPro" id="IPR036909">
    <property type="entry name" value="Cyt_c-like_dom_sf"/>
</dbReference>
<evidence type="ECO:0000256" key="5">
    <source>
        <dbReference type="ARBA" id="ARBA00023004"/>
    </source>
</evidence>
<dbReference type="PANTHER" id="PTHR33751:SF9">
    <property type="entry name" value="CYTOCHROME C4"/>
    <property type="match status" value="1"/>
</dbReference>
<dbReference type="InterPro" id="IPR009056">
    <property type="entry name" value="Cyt_c-like_dom"/>
</dbReference>
<keyword evidence="2 6" id="KW-0349">Heme</keyword>
<dbReference type="Proteomes" id="UP001501565">
    <property type="component" value="Unassembled WGS sequence"/>
</dbReference>
<feature type="chain" id="PRO_5046926129" description="Cytochrome c domain-containing protein" evidence="7">
    <location>
        <begin position="22"/>
        <end position="103"/>
    </location>
</feature>
<evidence type="ECO:0000256" key="3">
    <source>
        <dbReference type="ARBA" id="ARBA00022723"/>
    </source>
</evidence>
<evidence type="ECO:0000256" key="6">
    <source>
        <dbReference type="PROSITE-ProRule" id="PRU00433"/>
    </source>
</evidence>
<dbReference type="RefSeq" id="WP_344798501.1">
    <property type="nucleotide sequence ID" value="NZ_BAABBN010000007.1"/>
</dbReference>
<evidence type="ECO:0000256" key="1">
    <source>
        <dbReference type="ARBA" id="ARBA00022448"/>
    </source>
</evidence>
<evidence type="ECO:0000256" key="4">
    <source>
        <dbReference type="ARBA" id="ARBA00022982"/>
    </source>
</evidence>
<keyword evidence="4" id="KW-0249">Electron transport</keyword>
<dbReference type="InterPro" id="IPR050597">
    <property type="entry name" value="Cytochrome_c_Oxidase_Subunit"/>
</dbReference>
<name>A0ABP7MP25_9GAMM</name>
<evidence type="ECO:0000313" key="10">
    <source>
        <dbReference type="Proteomes" id="UP001501565"/>
    </source>
</evidence>
<accession>A0ABP7MP25</accession>
<sequence>MKVKTIIAAAMMAGLSFTAQAADIAAGKAKAATCAACHGANGIAAIPTYPNLAGQNAGYLEAALKAYKAGQRTSPQAAIMKGMAMPLSDTDIKNLSAYFSSLK</sequence>
<feature type="domain" description="Cytochrome c" evidence="8">
    <location>
        <begin position="22"/>
        <end position="103"/>
    </location>
</feature>
<evidence type="ECO:0000256" key="2">
    <source>
        <dbReference type="ARBA" id="ARBA00022617"/>
    </source>
</evidence>
<evidence type="ECO:0000313" key="9">
    <source>
        <dbReference type="EMBL" id="GAA3925510.1"/>
    </source>
</evidence>
<dbReference type="Gene3D" id="1.10.760.10">
    <property type="entry name" value="Cytochrome c-like domain"/>
    <property type="match status" value="1"/>
</dbReference>
<keyword evidence="10" id="KW-1185">Reference proteome</keyword>
<evidence type="ECO:0000259" key="8">
    <source>
        <dbReference type="PROSITE" id="PS51007"/>
    </source>
</evidence>
<organism evidence="9 10">
    <name type="scientific">Litoribacillus peritrichatus</name>
    <dbReference type="NCBI Taxonomy" id="718191"/>
    <lineage>
        <taxon>Bacteria</taxon>
        <taxon>Pseudomonadati</taxon>
        <taxon>Pseudomonadota</taxon>
        <taxon>Gammaproteobacteria</taxon>
        <taxon>Oceanospirillales</taxon>
        <taxon>Oceanospirillaceae</taxon>
        <taxon>Litoribacillus</taxon>
    </lineage>
</organism>
<evidence type="ECO:0000256" key="7">
    <source>
        <dbReference type="SAM" id="SignalP"/>
    </source>
</evidence>
<proteinExistence type="predicted"/>
<feature type="signal peptide" evidence="7">
    <location>
        <begin position="1"/>
        <end position="21"/>
    </location>
</feature>
<dbReference type="Pfam" id="PF00034">
    <property type="entry name" value="Cytochrom_C"/>
    <property type="match status" value="1"/>
</dbReference>
<protein>
    <recommendedName>
        <fullName evidence="8">Cytochrome c domain-containing protein</fullName>
    </recommendedName>
</protein>
<comment type="caution">
    <text evidence="9">The sequence shown here is derived from an EMBL/GenBank/DDBJ whole genome shotgun (WGS) entry which is preliminary data.</text>
</comment>
<dbReference type="SUPFAM" id="SSF46626">
    <property type="entry name" value="Cytochrome c"/>
    <property type="match status" value="1"/>
</dbReference>
<gene>
    <name evidence="9" type="ORF">GCM10022277_21960</name>
</gene>
<dbReference type="EMBL" id="BAABBN010000007">
    <property type="protein sequence ID" value="GAA3925510.1"/>
    <property type="molecule type" value="Genomic_DNA"/>
</dbReference>
<reference evidence="10" key="1">
    <citation type="journal article" date="2019" name="Int. J. Syst. Evol. Microbiol.">
        <title>The Global Catalogue of Microorganisms (GCM) 10K type strain sequencing project: providing services to taxonomists for standard genome sequencing and annotation.</title>
        <authorList>
            <consortium name="The Broad Institute Genomics Platform"/>
            <consortium name="The Broad Institute Genome Sequencing Center for Infectious Disease"/>
            <person name="Wu L."/>
            <person name="Ma J."/>
        </authorList>
    </citation>
    <scope>NUCLEOTIDE SEQUENCE [LARGE SCALE GENOMIC DNA]</scope>
    <source>
        <strain evidence="10">JCM 17551</strain>
    </source>
</reference>
<keyword evidence="5 6" id="KW-0408">Iron</keyword>
<keyword evidence="7" id="KW-0732">Signal</keyword>